<keyword evidence="3" id="KW-0862">Zinc</keyword>
<evidence type="ECO:0000256" key="2">
    <source>
        <dbReference type="ARBA" id="ARBA00022771"/>
    </source>
</evidence>
<dbReference type="GO" id="GO:0008270">
    <property type="term" value="F:zinc ion binding"/>
    <property type="evidence" value="ECO:0007669"/>
    <property type="project" value="UniProtKB-KW"/>
</dbReference>
<name>A0AAV6QFB7_SOLSE</name>
<dbReference type="InterPro" id="IPR001841">
    <property type="entry name" value="Znf_RING"/>
</dbReference>
<evidence type="ECO:0000313" key="9">
    <source>
        <dbReference type="Proteomes" id="UP000693946"/>
    </source>
</evidence>
<dbReference type="InterPro" id="IPR039847">
    <property type="entry name" value="Ubox5"/>
</dbReference>
<evidence type="ECO:0000256" key="5">
    <source>
        <dbReference type="SAM" id="MobiDB-lite"/>
    </source>
</evidence>
<organism evidence="8 9">
    <name type="scientific">Solea senegalensis</name>
    <name type="common">Senegalese sole</name>
    <dbReference type="NCBI Taxonomy" id="28829"/>
    <lineage>
        <taxon>Eukaryota</taxon>
        <taxon>Metazoa</taxon>
        <taxon>Chordata</taxon>
        <taxon>Craniata</taxon>
        <taxon>Vertebrata</taxon>
        <taxon>Euteleostomi</taxon>
        <taxon>Actinopterygii</taxon>
        <taxon>Neopterygii</taxon>
        <taxon>Teleostei</taxon>
        <taxon>Neoteleostei</taxon>
        <taxon>Acanthomorphata</taxon>
        <taxon>Carangaria</taxon>
        <taxon>Pleuronectiformes</taxon>
        <taxon>Pleuronectoidei</taxon>
        <taxon>Soleidae</taxon>
        <taxon>Solea</taxon>
    </lineage>
</organism>
<feature type="domain" description="U-box" evidence="7">
    <location>
        <begin position="359"/>
        <end position="439"/>
    </location>
</feature>
<dbReference type="FunFam" id="3.30.40.10:FF:000163">
    <property type="entry name" value="Putative ring finger protein 37"/>
    <property type="match status" value="1"/>
</dbReference>
<dbReference type="PROSITE" id="PS51698">
    <property type="entry name" value="U_BOX"/>
    <property type="match status" value="1"/>
</dbReference>
<evidence type="ECO:0000256" key="3">
    <source>
        <dbReference type="ARBA" id="ARBA00022833"/>
    </source>
</evidence>
<feature type="compositionally biased region" description="Polar residues" evidence="5">
    <location>
        <begin position="185"/>
        <end position="197"/>
    </location>
</feature>
<dbReference type="GO" id="GO:0034450">
    <property type="term" value="F:ubiquitin-ubiquitin ligase activity"/>
    <property type="evidence" value="ECO:0007669"/>
    <property type="project" value="TreeGrafter"/>
</dbReference>
<dbReference type="PANTHER" id="PTHR13492">
    <property type="entry name" value="RING FINGER PROTEIN 37"/>
    <property type="match status" value="1"/>
</dbReference>
<feature type="region of interest" description="Disordered" evidence="5">
    <location>
        <begin position="592"/>
        <end position="616"/>
    </location>
</feature>
<evidence type="ECO:0000259" key="6">
    <source>
        <dbReference type="PROSITE" id="PS50089"/>
    </source>
</evidence>
<feature type="compositionally biased region" description="Polar residues" evidence="5">
    <location>
        <begin position="673"/>
        <end position="691"/>
    </location>
</feature>
<keyword evidence="1" id="KW-0479">Metal-binding</keyword>
<dbReference type="InterPro" id="IPR045696">
    <property type="entry name" value="Ubox5_N"/>
</dbReference>
<feature type="domain" description="RING-type" evidence="6">
    <location>
        <begin position="630"/>
        <end position="685"/>
    </location>
</feature>
<dbReference type="Pfam" id="PF04564">
    <property type="entry name" value="U-box"/>
    <property type="match status" value="1"/>
</dbReference>
<dbReference type="AlphaFoldDB" id="A0AAV6QFB7"/>
<feature type="region of interest" description="Disordered" evidence="5">
    <location>
        <begin position="440"/>
        <end position="553"/>
    </location>
</feature>
<dbReference type="PANTHER" id="PTHR13492:SF2">
    <property type="entry name" value="RING FINGER PROTEIN 37"/>
    <property type="match status" value="1"/>
</dbReference>
<dbReference type="PROSITE" id="PS00518">
    <property type="entry name" value="ZF_RING_1"/>
    <property type="match status" value="1"/>
</dbReference>
<dbReference type="GO" id="GO:0031625">
    <property type="term" value="F:ubiquitin protein ligase binding"/>
    <property type="evidence" value="ECO:0007669"/>
    <property type="project" value="TreeGrafter"/>
</dbReference>
<accession>A0AAV6QFB7</accession>
<dbReference type="EMBL" id="JAGKHQ010000017">
    <property type="protein sequence ID" value="KAG7489949.1"/>
    <property type="molecule type" value="Genomic_DNA"/>
</dbReference>
<sequence>MATLYQRGAALRSFANSLLKPYKKKNWGILQIQTCGTSFLGFQRTTFYRLENMVVNLCLPQFHTTVHCNKLCADGYDVTNLVSDDPALRRRGFKLEYFLRPPVQVTLTFGFRVELSRVDVELWPWGMDRGQTSKRLEISTCSDPLPSHSFEQGCKEGQQKPQMQMRVKNQNRRGQDYDHDHRSNSHLWSLQAQQWGQESEHQHRQSVKERPRTNAESSQPEPEFRLVGRCELREETQVCFSHSKCRPRPPFLSPPPPQPVNCQQQELWSRGQLSLGAVTQLRVTVPFGGAASALGFKALSVWGQPSRCCSAEEVEGIKVVHEASNGPLPQPVLFDPSARQTKPPLQADTPQSFLSCSRPVPEEFLDPLTQEIMTLPMLLPGGVSVDNSTLEEYQKREATWGRPPNDPFTGVPFTSTSQPLPNPQLKTRIDHFILQSGEVRRDGMLGGRGDGENPQASRLVASRVDRPSQKSQVLGQDSINNTAVQNNVVSRNLESPTQVKDTELGESSDAGNRKTDSQPLSKGNKSEMNQKKKRNLSTIPNDATEENQLLPQIKRPRNYAVSEAPSCSSHEQRLSASLDEALFSALKGRPSFTSNLPHQRRVTPDSETPLTTQQCHRSGTSNIFTSERTCSACSCSVSAYSASTSPIYRLTCAHLLCRACLRRQTHPLNSVSTATSNHISCPTCQSSTPRSDITRVHN</sequence>
<feature type="compositionally biased region" description="Polar residues" evidence="5">
    <location>
        <begin position="536"/>
        <end position="550"/>
    </location>
</feature>
<dbReference type="SMART" id="SM00504">
    <property type="entry name" value="Ubox"/>
    <property type="match status" value="1"/>
</dbReference>
<evidence type="ECO:0000256" key="4">
    <source>
        <dbReference type="PROSITE-ProRule" id="PRU00175"/>
    </source>
</evidence>
<dbReference type="CDD" id="cd16660">
    <property type="entry name" value="RING-Ubox_RNF37"/>
    <property type="match status" value="1"/>
</dbReference>
<reference evidence="8 9" key="1">
    <citation type="journal article" date="2021" name="Sci. Rep.">
        <title>Chromosome anchoring in Senegalese sole (Solea senegalensis) reveals sex-associated markers and genome rearrangements in flatfish.</title>
        <authorList>
            <person name="Guerrero-Cozar I."/>
            <person name="Gomez-Garrido J."/>
            <person name="Berbel C."/>
            <person name="Martinez-Blanch J.F."/>
            <person name="Alioto T."/>
            <person name="Claros M.G."/>
            <person name="Gagnaire P.A."/>
            <person name="Manchado M."/>
        </authorList>
    </citation>
    <scope>NUCLEOTIDE SEQUENCE [LARGE SCALE GENOMIC DNA]</scope>
    <source>
        <strain evidence="8">Sse05_10M</strain>
    </source>
</reference>
<feature type="region of interest" description="Disordered" evidence="5">
    <location>
        <begin position="149"/>
        <end position="225"/>
    </location>
</feature>
<feature type="compositionally biased region" description="Basic and acidic residues" evidence="5">
    <location>
        <begin position="173"/>
        <end position="183"/>
    </location>
</feature>
<evidence type="ECO:0000259" key="7">
    <source>
        <dbReference type="PROSITE" id="PS51698"/>
    </source>
</evidence>
<dbReference type="InterPro" id="IPR003613">
    <property type="entry name" value="Ubox_domain"/>
</dbReference>
<feature type="compositionally biased region" description="Polar residues" evidence="5">
    <location>
        <begin position="469"/>
        <end position="499"/>
    </location>
</feature>
<dbReference type="InterPro" id="IPR039925">
    <property type="entry name" value="RNF37_RING-Ubox"/>
</dbReference>
<evidence type="ECO:0000313" key="8">
    <source>
        <dbReference type="EMBL" id="KAG7489949.1"/>
    </source>
</evidence>
<protein>
    <submittedName>
        <fullName evidence="8">RING finger protein 37</fullName>
    </submittedName>
</protein>
<dbReference type="GO" id="GO:0005634">
    <property type="term" value="C:nucleus"/>
    <property type="evidence" value="ECO:0007669"/>
    <property type="project" value="TreeGrafter"/>
</dbReference>
<feature type="compositionally biased region" description="Basic and acidic residues" evidence="5">
    <location>
        <begin position="198"/>
        <end position="213"/>
    </location>
</feature>
<dbReference type="PROSITE" id="PS50089">
    <property type="entry name" value="ZF_RING_2"/>
    <property type="match status" value="1"/>
</dbReference>
<dbReference type="Proteomes" id="UP000693946">
    <property type="component" value="Linkage Group LG5"/>
</dbReference>
<keyword evidence="2 4" id="KW-0863">Zinc-finger</keyword>
<comment type="caution">
    <text evidence="8">The sequence shown here is derived from an EMBL/GenBank/DDBJ whole genome shotgun (WGS) entry which is preliminary data.</text>
</comment>
<dbReference type="Pfam" id="PF19318">
    <property type="entry name" value="DUF5918"/>
    <property type="match status" value="2"/>
</dbReference>
<feature type="region of interest" description="Disordered" evidence="5">
    <location>
        <begin position="673"/>
        <end position="698"/>
    </location>
</feature>
<gene>
    <name evidence="8" type="ORF">JOB18_024288</name>
</gene>
<feature type="compositionally biased region" description="Polar residues" evidence="5">
    <location>
        <begin position="605"/>
        <end position="616"/>
    </location>
</feature>
<evidence type="ECO:0000256" key="1">
    <source>
        <dbReference type="ARBA" id="ARBA00022723"/>
    </source>
</evidence>
<proteinExistence type="predicted"/>
<keyword evidence="9" id="KW-1185">Reference proteome</keyword>
<dbReference type="GO" id="GO:0000209">
    <property type="term" value="P:protein polyubiquitination"/>
    <property type="evidence" value="ECO:0007669"/>
    <property type="project" value="TreeGrafter"/>
</dbReference>
<feature type="region of interest" description="Disordered" evidence="5">
    <location>
        <begin position="394"/>
        <end position="424"/>
    </location>
</feature>
<dbReference type="InterPro" id="IPR017907">
    <property type="entry name" value="Znf_RING_CS"/>
</dbReference>